<dbReference type="PANTHER" id="PTHR30406">
    <property type="entry name" value="SULFATE TRANSPORT SYSTEM PERMEASE PROTEIN"/>
    <property type="match status" value="1"/>
</dbReference>
<organism evidence="11 12">
    <name type="scientific">Peptoniphilus olsenii</name>
    <dbReference type="NCBI Taxonomy" id="411570"/>
    <lineage>
        <taxon>Bacteria</taxon>
        <taxon>Bacillati</taxon>
        <taxon>Bacillota</taxon>
        <taxon>Tissierellia</taxon>
        <taxon>Tissierellales</taxon>
        <taxon>Peptoniphilaceae</taxon>
        <taxon>Peptoniphilus</taxon>
    </lineage>
</organism>
<keyword evidence="12" id="KW-1185">Reference proteome</keyword>
<evidence type="ECO:0000256" key="2">
    <source>
        <dbReference type="ARBA" id="ARBA00011779"/>
    </source>
</evidence>
<dbReference type="Gene3D" id="1.10.3720.10">
    <property type="entry name" value="MetI-like"/>
    <property type="match status" value="1"/>
</dbReference>
<gene>
    <name evidence="11" type="ORF">ABID14_001413</name>
</gene>
<dbReference type="PANTHER" id="PTHR30406:SF8">
    <property type="entry name" value="SULFATE TRANSPORT SYSTEM PERMEASE PROTEIN CYST"/>
    <property type="match status" value="1"/>
</dbReference>
<comment type="similarity">
    <text evidence="9">Belongs to the binding-protein-dependent transport system permease family.</text>
</comment>
<comment type="function">
    <text evidence="8">Part of the ABC transporter complex CysAWTP (TC 3.A.1.6.1) involved in sulfate/thiosulfate import. Probably responsible for the translocation of the substrate across the membrane.</text>
</comment>
<dbReference type="Pfam" id="PF00528">
    <property type="entry name" value="BPD_transp_1"/>
    <property type="match status" value="1"/>
</dbReference>
<keyword evidence="4 9" id="KW-0812">Transmembrane</keyword>
<evidence type="ECO:0000256" key="9">
    <source>
        <dbReference type="RuleBase" id="RU363032"/>
    </source>
</evidence>
<dbReference type="Proteomes" id="UP001549162">
    <property type="component" value="Unassembled WGS sequence"/>
</dbReference>
<dbReference type="InterPro" id="IPR005667">
    <property type="entry name" value="Sulph_transpt2"/>
</dbReference>
<dbReference type="InterPro" id="IPR000515">
    <property type="entry name" value="MetI-like"/>
</dbReference>
<feature type="transmembrane region" description="Helical" evidence="9">
    <location>
        <begin position="146"/>
        <end position="165"/>
    </location>
</feature>
<evidence type="ECO:0000256" key="7">
    <source>
        <dbReference type="ARBA" id="ARBA00023136"/>
    </source>
</evidence>
<feature type="transmembrane region" description="Helical" evidence="9">
    <location>
        <begin position="100"/>
        <end position="126"/>
    </location>
</feature>
<keyword evidence="7 9" id="KW-0472">Membrane</keyword>
<feature type="transmembrane region" description="Helical" evidence="9">
    <location>
        <begin position="202"/>
        <end position="224"/>
    </location>
</feature>
<evidence type="ECO:0000256" key="5">
    <source>
        <dbReference type="ARBA" id="ARBA00022989"/>
    </source>
</evidence>
<protein>
    <submittedName>
        <fullName evidence="11">Molybdate transport system permease protein</fullName>
    </submittedName>
</protein>
<sequence length="280" mass="31327">MLNMVLSLIKNKDMRDKLLNKIMGFMCLFTIFFIIFPIIILVGKGIAYIPFLINNDEVIFAIILSIKTCFISSFICLILGMPTALYISKLDVKIKNIIEYIFILPLSLPHLISGIALLICFGNMGIGGFLLKYFNFSFIFTKSGIILAQCFINLPLFIKIILMAVEEIDSKMIFVACTLGCNEFESFKYIVIPNLKKQVMSAIVMVWSRAMGEFGAVMMVAGTTRMKTEVMPTAIFLNISTGDINLAIGVSTILIGISILSLILFYLVGGKRKNFYYAKS</sequence>
<dbReference type="PROSITE" id="PS50928">
    <property type="entry name" value="ABC_TM1"/>
    <property type="match status" value="1"/>
</dbReference>
<evidence type="ECO:0000256" key="1">
    <source>
        <dbReference type="ARBA" id="ARBA00004141"/>
    </source>
</evidence>
<feature type="domain" description="ABC transmembrane type-1" evidence="10">
    <location>
        <begin position="62"/>
        <end position="265"/>
    </location>
</feature>
<evidence type="ECO:0000259" key="10">
    <source>
        <dbReference type="PROSITE" id="PS50928"/>
    </source>
</evidence>
<comment type="subunit">
    <text evidence="2">The complex is composed of two ATP-binding proteins (CysA), two transmembrane proteins (CysT and CysW) and a solute-binding protein (CysP).</text>
</comment>
<keyword evidence="5 9" id="KW-1133">Transmembrane helix</keyword>
<evidence type="ECO:0000313" key="11">
    <source>
        <dbReference type="EMBL" id="MET3617779.1"/>
    </source>
</evidence>
<dbReference type="EMBL" id="JBEPMA010000008">
    <property type="protein sequence ID" value="MET3617779.1"/>
    <property type="molecule type" value="Genomic_DNA"/>
</dbReference>
<reference evidence="11 12" key="1">
    <citation type="submission" date="2024-06" db="EMBL/GenBank/DDBJ databases">
        <title>Genomic Encyclopedia of Type Strains, Phase IV (KMG-IV): sequencing the most valuable type-strain genomes for metagenomic binning, comparative biology and taxonomic classification.</title>
        <authorList>
            <person name="Goeker M."/>
        </authorList>
    </citation>
    <scope>NUCLEOTIDE SEQUENCE [LARGE SCALE GENOMIC DNA]</scope>
    <source>
        <strain evidence="11 12">DSM 21460</strain>
    </source>
</reference>
<comment type="caution">
    <text evidence="11">The sequence shown here is derived from an EMBL/GenBank/DDBJ whole genome shotgun (WGS) entry which is preliminary data.</text>
</comment>
<keyword evidence="3 9" id="KW-0813">Transport</keyword>
<evidence type="ECO:0000256" key="3">
    <source>
        <dbReference type="ARBA" id="ARBA00022448"/>
    </source>
</evidence>
<evidence type="ECO:0000313" key="12">
    <source>
        <dbReference type="Proteomes" id="UP001549162"/>
    </source>
</evidence>
<evidence type="ECO:0000256" key="4">
    <source>
        <dbReference type="ARBA" id="ARBA00022692"/>
    </source>
</evidence>
<feature type="transmembrane region" description="Helical" evidence="9">
    <location>
        <begin position="244"/>
        <end position="269"/>
    </location>
</feature>
<accession>A0ABV2JDA6</accession>
<comment type="subcellular location">
    <subcellularLocation>
        <location evidence="9">Cell membrane</location>
        <topology evidence="9">Multi-pass membrane protein</topology>
    </subcellularLocation>
    <subcellularLocation>
        <location evidence="1">Membrane</location>
        <topology evidence="1">Multi-pass membrane protein</topology>
    </subcellularLocation>
</comment>
<name>A0ABV2JDA6_9FIRM</name>
<dbReference type="InterPro" id="IPR035906">
    <property type="entry name" value="MetI-like_sf"/>
</dbReference>
<feature type="transmembrane region" description="Helical" evidence="9">
    <location>
        <begin position="21"/>
        <end position="46"/>
    </location>
</feature>
<proteinExistence type="inferred from homology"/>
<feature type="transmembrane region" description="Helical" evidence="9">
    <location>
        <begin position="58"/>
        <end position="79"/>
    </location>
</feature>
<evidence type="ECO:0000256" key="6">
    <source>
        <dbReference type="ARBA" id="ARBA00023032"/>
    </source>
</evidence>
<evidence type="ECO:0000256" key="8">
    <source>
        <dbReference type="ARBA" id="ARBA00025323"/>
    </source>
</evidence>
<dbReference type="CDD" id="cd06261">
    <property type="entry name" value="TM_PBP2"/>
    <property type="match status" value="1"/>
</dbReference>
<keyword evidence="6" id="KW-0764">Sulfate transport</keyword>
<dbReference type="SUPFAM" id="SSF161098">
    <property type="entry name" value="MetI-like"/>
    <property type="match status" value="1"/>
</dbReference>